<dbReference type="GO" id="GO:0003723">
    <property type="term" value="F:RNA binding"/>
    <property type="evidence" value="ECO:0007669"/>
    <property type="project" value="TreeGrafter"/>
</dbReference>
<evidence type="ECO:0000256" key="5">
    <source>
        <dbReference type="ARBA" id="ARBA00023242"/>
    </source>
</evidence>
<feature type="compositionally biased region" description="Low complexity" evidence="6">
    <location>
        <begin position="2079"/>
        <end position="2088"/>
    </location>
</feature>
<feature type="compositionally biased region" description="Low complexity" evidence="6">
    <location>
        <begin position="210"/>
        <end position="225"/>
    </location>
</feature>
<feature type="compositionally biased region" description="Basic and acidic residues" evidence="6">
    <location>
        <begin position="226"/>
        <end position="239"/>
    </location>
</feature>
<evidence type="ECO:0000256" key="4">
    <source>
        <dbReference type="ARBA" id="ARBA00023187"/>
    </source>
</evidence>
<dbReference type="Pfam" id="PF15912">
    <property type="entry name" value="VIR_N"/>
    <property type="match status" value="1"/>
</dbReference>
<feature type="compositionally biased region" description="Acidic residues" evidence="6">
    <location>
        <begin position="459"/>
        <end position="469"/>
    </location>
</feature>
<feature type="region of interest" description="Disordered" evidence="6">
    <location>
        <begin position="206"/>
        <end position="421"/>
    </location>
</feature>
<dbReference type="GO" id="GO:0005634">
    <property type="term" value="C:nucleus"/>
    <property type="evidence" value="ECO:0007669"/>
    <property type="project" value="UniProtKB-SubCell"/>
</dbReference>
<reference evidence="9" key="1">
    <citation type="submission" date="2011-08" db="EMBL/GenBank/DDBJ databases">
        <authorList>
            <person name="Rombauts S."/>
        </authorList>
    </citation>
    <scope>NUCLEOTIDE SEQUENCE</scope>
    <source>
        <strain evidence="9">London</strain>
    </source>
</reference>
<keyword evidence="5" id="KW-0539">Nucleus</keyword>
<sequence>MDLDGKCEISTELLFFDTFAHESDQESNLDLVQFASPIIIDEIRIIPLGARVEADFPGGVRLGATNPSSFNVTFYINDFTKPTLCTFSDFGRFDYKQNINIQFVPEERKPTDGLLIKGSYRTLTLAIFGVQTNVKDIIVKEETQATTPVTDPLALISDNQPNVDADREEFPFSDKKYTENSPDLGKESNLISERLNPAVIENQQATVLRSSSDSKSNTNNNNNKYYSERTKDSASELRSVEINSTSVNNRDENLVPRQRLKLSPCSRQLISNSPPTLSPVRSPQSLKSPMSPQSDISLKSETILHNPRSPIMDHAKSISSRSPYNRGRTAPSTHSNHSPRSPRYIQSRSPSPWYKNQHNASRPSSPPSPLSSKYRKAHSPTKITSPAKTPPELPSASKFNKKRQRHTRSSSRSCSPLAKNKRLEIESDSGLILPVSTDLLEEISPEHSLSDWAESISEDENLDDMESGDDESHPNNNISSINSSKNDNYFIHSPNHHQPSESQEPEPFESISSEEEYFEEGNIEEGDRLSHYSGYDLSDNPFNLNFDPFNCEFPPLRMLRDPAQTNYQYLRNSQMNFNENKRTLLLSQLNEIDGRSSIWVETMEQIAKDIELIPLEEQNVLDIVLVWLKDGLDFDLAVKQTTIPYKVRHLKAGIKLCIALTNTDESIVKKLIELKIPLTLMDLYHKPHMSLPLKLLILRTFDAFCDSVTGIEHILNDKYVFNSLPTDEIAESLTCYQHLLLLLANKPPSRIAIALEALFNKMHFYNLLESFRTVVNNPNINVLTISTYLREIGSTFVSACKLLTQKIRCLPVTCFFEIKEPKCDCFLAIYNWFKHHKFLDNLVTLLKSSDSESLALEIHQLIYLMISEESFPRFLLSACCCPKTNELTSLLVHANNDVYNQNYYVGDRLSYLLQSYSLIDSLIARLKSESFDMTDCDADTEVCTIFRSFHGLICSPIGRECVIKALSSSNNFKAALLPFLSPVNDDQMDHVLYRSVLSEYSVKLCLSMVQFGEHNILHILKNFENNLLVIAKNSQSSKVSSLSDWLKPFQLVKNFSYSEETFKELMTIVKNYAGGASKLKDTEIFKLQPQLITILRILYKLCIPPEQTYHLLEKEPVIELKYYYAIIQVYSQDGLSSILTLLKKLSETYLRPSHQSFALVGDQGSIVMGFVKLAVKLVKEMLRVLIKARGKDFRDATPIPVMLKVYSLMYMFPRSSFAYSTSRETIRDIVDILMFYTQLSLTSSELDPEALAKGVWTKMISEVLQYTFSLPMTFVHGLSLLSELLPLPLPFQTVSPLTEEEVNKMINIRKLWSAHLLGLSSELEKLISNFVISSSPIIQQLLRRVCIQISDLSSPASTMIVRSVLEAVLDSLPTERNSKLSISLLHVLDLLSYLSSHPPFKMAFIHTMHIGGKLDEKYFTIVSKLLKLIREDVSKPVEIQINLLIFAFLQSLCDSDIYLNSRVPTSSLQILSNSLPPRESLKLISLTLLRFLKNSLKSTAALITQSSENSSISSISTEGTPTNLNFCLPVLKVLSLLCSHDFGFIPLKQSIFEEAQTILNTLLVKISDSIKMRCKQSDLIQVINGFVDFIKAFILENGHRTAKLSYKEIVSLFAWESKVTDDLVDRKTSTPPLSSPLVMSNDEQKINSDTQEPVKEPNGESKDQNNQENDSMADISEKKCEVENDKDSNSETTEVTKVNNLHPLLILKEYIESLDLMGENDINGAKNIIKSLLSLLSSPTDEPSGDTLTNIELPVIEPLPLQFSKREVFIVTSNIDQEKLNANFWLSVPTFDDDHHHNPYNQLQSNQNVIVNEMNSNSHLLHETENKDAIHGEKRISFIELCQKYLSSDFNLKKTLENLCQIHEGEGDVANSTSKPLSSVNSVNQTVRRMDSLLPSRESKSFSNVKKSFVAPMRNRGFGRPGSMMHSSRANDPFRSRPPNTSRPPSMHVDDFVALEKSGTNCNSYETSNKRMKLDYSIKIRNSSASGNASNNTGSGANSNLMHNSSRSFGGSGSVQSRSSPSYHNIESYSNRRALLSSSHSHSHQSPLRNNVSSNSTRGSLTRYSKDNYSPPGARLARSGSTGPSSSSQHWTKSNLTNRRDSRDSRDSRSIRSSNNR</sequence>
<feature type="domain" description="Virilizer N-terminal" evidence="7">
    <location>
        <begin position="10"/>
        <end position="224"/>
    </location>
</feature>
<dbReference type="GO" id="GO:0036396">
    <property type="term" value="C:RNA N6-methyladenosine methyltransferase complex"/>
    <property type="evidence" value="ECO:0007669"/>
    <property type="project" value="TreeGrafter"/>
</dbReference>
<evidence type="ECO:0000256" key="2">
    <source>
        <dbReference type="ARBA" id="ARBA00008371"/>
    </source>
</evidence>
<evidence type="ECO:0000256" key="3">
    <source>
        <dbReference type="ARBA" id="ARBA00022664"/>
    </source>
</evidence>
<feature type="compositionally biased region" description="Low complexity" evidence="6">
    <location>
        <begin position="475"/>
        <end position="484"/>
    </location>
</feature>
<dbReference type="HOGENOM" id="CLU_002368_0_0_1"/>
<evidence type="ECO:0000259" key="7">
    <source>
        <dbReference type="Pfam" id="PF15912"/>
    </source>
</evidence>
<feature type="compositionally biased region" description="Acidic residues" evidence="6">
    <location>
        <begin position="503"/>
        <end position="521"/>
    </location>
</feature>
<dbReference type="STRING" id="32264.T1KER9"/>
<dbReference type="OMA" id="XLGKWLE"/>
<feature type="compositionally biased region" description="Polar residues" evidence="6">
    <location>
        <begin position="330"/>
        <end position="360"/>
    </location>
</feature>
<dbReference type="PANTHER" id="PTHR23185">
    <property type="entry name" value="PROTEIN VIRILIZER HOMOLOG"/>
    <property type="match status" value="1"/>
</dbReference>
<feature type="region of interest" description="Disordered" evidence="6">
    <location>
        <begin position="1625"/>
        <end position="1675"/>
    </location>
</feature>
<proteinExistence type="inferred from homology"/>
<feature type="compositionally biased region" description="Low complexity" evidence="6">
    <location>
        <begin position="2037"/>
        <end position="2046"/>
    </location>
</feature>
<name>T1KER9_TETUR</name>
<feature type="region of interest" description="Disordered" evidence="6">
    <location>
        <begin position="1983"/>
        <end position="2117"/>
    </location>
</feature>
<evidence type="ECO:0000256" key="6">
    <source>
        <dbReference type="SAM" id="MobiDB-lite"/>
    </source>
</evidence>
<dbReference type="InterPro" id="IPR026736">
    <property type="entry name" value="Virilizer"/>
</dbReference>
<feature type="compositionally biased region" description="Low complexity" evidence="6">
    <location>
        <begin position="1937"/>
        <end position="1946"/>
    </location>
</feature>
<dbReference type="KEGG" id="tut:107363599"/>
<feature type="region of interest" description="Disordered" evidence="6">
    <location>
        <begin position="150"/>
        <end position="189"/>
    </location>
</feature>
<evidence type="ECO:0000313" key="9">
    <source>
        <dbReference type="Proteomes" id="UP000015104"/>
    </source>
</evidence>
<keyword evidence="9" id="KW-1185">Reference proteome</keyword>
<dbReference type="PANTHER" id="PTHR23185:SF0">
    <property type="entry name" value="PROTEIN VIRILIZER HOMOLOG"/>
    <property type="match status" value="1"/>
</dbReference>
<feature type="compositionally biased region" description="Polar residues" evidence="6">
    <location>
        <begin position="2047"/>
        <end position="2063"/>
    </location>
</feature>
<feature type="region of interest" description="Disordered" evidence="6">
    <location>
        <begin position="1913"/>
        <end position="1948"/>
    </location>
</feature>
<evidence type="ECO:0000313" key="8">
    <source>
        <dbReference type="EnsemblMetazoa" id="tetur10g00520.1"/>
    </source>
</evidence>
<feature type="compositionally biased region" description="Basic and acidic residues" evidence="6">
    <location>
        <begin position="164"/>
        <end position="178"/>
    </location>
</feature>
<feature type="compositionally biased region" description="Basic and acidic residues" evidence="6">
    <location>
        <begin position="1642"/>
        <end position="1665"/>
    </location>
</feature>
<keyword evidence="3" id="KW-0507">mRNA processing</keyword>
<dbReference type="Proteomes" id="UP000015104">
    <property type="component" value="Unassembled WGS sequence"/>
</dbReference>
<dbReference type="GO" id="GO:0006397">
    <property type="term" value="P:mRNA processing"/>
    <property type="evidence" value="ECO:0007669"/>
    <property type="project" value="UniProtKB-KW"/>
</dbReference>
<comment type="subcellular location">
    <subcellularLocation>
        <location evidence="1">Nucleus</location>
    </subcellularLocation>
</comment>
<evidence type="ECO:0000256" key="1">
    <source>
        <dbReference type="ARBA" id="ARBA00004123"/>
    </source>
</evidence>
<feature type="compositionally biased region" description="Basic and acidic residues" evidence="6">
    <location>
        <begin position="2098"/>
        <end position="2110"/>
    </location>
</feature>
<dbReference type="eggNOG" id="KOG4822">
    <property type="taxonomic scope" value="Eukaryota"/>
</dbReference>
<dbReference type="EnsemblMetazoa" id="tetur10g00520.1">
    <property type="protein sequence ID" value="tetur10g00520.1"/>
    <property type="gene ID" value="tetur10g00520"/>
</dbReference>
<feature type="compositionally biased region" description="Basic residues" evidence="6">
    <location>
        <begin position="399"/>
        <end position="409"/>
    </location>
</feature>
<comment type="similarity">
    <text evidence="2">Belongs to the vir family.</text>
</comment>
<feature type="compositionally biased region" description="Low complexity" evidence="6">
    <location>
        <begin position="1983"/>
        <end position="2022"/>
    </location>
</feature>
<organism evidence="8 9">
    <name type="scientific">Tetranychus urticae</name>
    <name type="common">Two-spotted spider mite</name>
    <dbReference type="NCBI Taxonomy" id="32264"/>
    <lineage>
        <taxon>Eukaryota</taxon>
        <taxon>Metazoa</taxon>
        <taxon>Ecdysozoa</taxon>
        <taxon>Arthropoda</taxon>
        <taxon>Chelicerata</taxon>
        <taxon>Arachnida</taxon>
        <taxon>Acari</taxon>
        <taxon>Acariformes</taxon>
        <taxon>Trombidiformes</taxon>
        <taxon>Prostigmata</taxon>
        <taxon>Eleutherengona</taxon>
        <taxon>Raphignathae</taxon>
        <taxon>Tetranychoidea</taxon>
        <taxon>Tetranychidae</taxon>
        <taxon>Tetranychus</taxon>
    </lineage>
</organism>
<feature type="compositionally biased region" description="Polar residues" evidence="6">
    <location>
        <begin position="265"/>
        <end position="300"/>
    </location>
</feature>
<protein>
    <recommendedName>
        <fullName evidence="7">Virilizer N-terminal domain-containing protein</fullName>
    </recommendedName>
</protein>
<keyword evidence="4" id="KW-0508">mRNA splicing</keyword>
<dbReference type="GO" id="GO:0008380">
    <property type="term" value="P:RNA splicing"/>
    <property type="evidence" value="ECO:0007669"/>
    <property type="project" value="UniProtKB-KW"/>
</dbReference>
<reference evidence="8" key="2">
    <citation type="submission" date="2015-06" db="UniProtKB">
        <authorList>
            <consortium name="EnsemblMetazoa"/>
        </authorList>
    </citation>
    <scope>IDENTIFICATION</scope>
</reference>
<feature type="region of interest" description="Disordered" evidence="6">
    <location>
        <begin position="459"/>
        <end position="521"/>
    </location>
</feature>
<dbReference type="InterPro" id="IPR031801">
    <property type="entry name" value="VIR_N"/>
</dbReference>
<gene>
    <name evidence="8" type="primary">107363599</name>
</gene>
<accession>T1KER9</accession>
<dbReference type="OrthoDB" id="6427812at2759"/>
<dbReference type="EMBL" id="CAEY01000028">
    <property type="status" value="NOT_ANNOTATED_CDS"/>
    <property type="molecule type" value="Genomic_DNA"/>
</dbReference>